<dbReference type="InterPro" id="IPR029039">
    <property type="entry name" value="Flavoprotein-like_sf"/>
</dbReference>
<name>A0A1G5S6Q9_9FIRM</name>
<sequence length="177" mass="19430">MKIVMLTGSPHIQGTTALLADEFYAGALEAGHEIVRFDTAQLKIEPCLGCDHCRIISGSCVHEDDMNQILDHLLEAEALVLVTPLYYFGMTAQLKRAVDRFYAINPALLEAPKKVYLISAGADQDPWAMEALVAHYRTICRYLNWEAAGEILALGAGVPRDLEGSEALVKARRMGKA</sequence>
<dbReference type="RefSeq" id="WP_092593466.1">
    <property type="nucleotide sequence ID" value="NZ_FMWL01000032.1"/>
</dbReference>
<reference evidence="4 5" key="1">
    <citation type="submission" date="2016-10" db="EMBL/GenBank/DDBJ databases">
        <authorList>
            <person name="de Groot N.N."/>
        </authorList>
    </citation>
    <scope>NUCLEOTIDE SEQUENCE [LARGE SCALE GENOMIC DNA]</scope>
    <source>
        <strain evidence="4 5">DSM 2784</strain>
    </source>
</reference>
<dbReference type="InterPro" id="IPR005025">
    <property type="entry name" value="FMN_Rdtase-like_dom"/>
</dbReference>
<dbReference type="PANTHER" id="PTHR43278">
    <property type="entry name" value="NAD(P)H-DEPENDENT FMN-CONTAINING OXIDOREDUCTASE YWQN-RELATED"/>
    <property type="match status" value="1"/>
</dbReference>
<accession>A0A1G5S6Q9</accession>
<dbReference type="PANTHER" id="PTHR43278:SF2">
    <property type="entry name" value="IRON-SULFUR FLAVOPROTEIN"/>
    <property type="match status" value="1"/>
</dbReference>
<dbReference type="SUPFAM" id="SSF52218">
    <property type="entry name" value="Flavoproteins"/>
    <property type="match status" value="1"/>
</dbReference>
<organism evidence="4 5">
    <name type="scientific">Acidaminobacter hydrogenoformans DSM 2784</name>
    <dbReference type="NCBI Taxonomy" id="1120920"/>
    <lineage>
        <taxon>Bacteria</taxon>
        <taxon>Bacillati</taxon>
        <taxon>Bacillota</taxon>
        <taxon>Clostridia</taxon>
        <taxon>Peptostreptococcales</taxon>
        <taxon>Acidaminobacteraceae</taxon>
        <taxon>Acidaminobacter</taxon>
    </lineage>
</organism>
<dbReference type="InterPro" id="IPR051796">
    <property type="entry name" value="ISF_SsuE-like"/>
</dbReference>
<dbReference type="OrthoDB" id="9805976at2"/>
<gene>
    <name evidence="4" type="ORF">SAMN03080599_03311</name>
</gene>
<keyword evidence="5" id="KW-1185">Reference proteome</keyword>
<keyword evidence="1" id="KW-0285">Flavoprotein</keyword>
<evidence type="ECO:0000313" key="5">
    <source>
        <dbReference type="Proteomes" id="UP000199208"/>
    </source>
</evidence>
<dbReference type="Proteomes" id="UP000199208">
    <property type="component" value="Unassembled WGS sequence"/>
</dbReference>
<dbReference type="GO" id="GO:0016491">
    <property type="term" value="F:oxidoreductase activity"/>
    <property type="evidence" value="ECO:0007669"/>
    <property type="project" value="InterPro"/>
</dbReference>
<protein>
    <submittedName>
        <fullName evidence="4">NADPH-dependent FMN reductase</fullName>
    </submittedName>
</protein>
<evidence type="ECO:0000256" key="2">
    <source>
        <dbReference type="ARBA" id="ARBA00022643"/>
    </source>
</evidence>
<dbReference type="Pfam" id="PF03358">
    <property type="entry name" value="FMN_red"/>
    <property type="match status" value="1"/>
</dbReference>
<dbReference type="STRING" id="1120920.SAMN03080599_03311"/>
<evidence type="ECO:0000259" key="3">
    <source>
        <dbReference type="Pfam" id="PF03358"/>
    </source>
</evidence>
<dbReference type="Gene3D" id="3.40.50.360">
    <property type="match status" value="1"/>
</dbReference>
<proteinExistence type="predicted"/>
<evidence type="ECO:0000256" key="1">
    <source>
        <dbReference type="ARBA" id="ARBA00022630"/>
    </source>
</evidence>
<dbReference type="EMBL" id="FMWL01000032">
    <property type="protein sequence ID" value="SCZ82055.1"/>
    <property type="molecule type" value="Genomic_DNA"/>
</dbReference>
<evidence type="ECO:0000313" key="4">
    <source>
        <dbReference type="EMBL" id="SCZ82055.1"/>
    </source>
</evidence>
<keyword evidence="2" id="KW-0288">FMN</keyword>
<feature type="domain" description="NADPH-dependent FMN reductase-like" evidence="3">
    <location>
        <begin position="1"/>
        <end position="145"/>
    </location>
</feature>
<dbReference type="AlphaFoldDB" id="A0A1G5S6Q9"/>